<protein>
    <submittedName>
        <fullName evidence="1">Uncharacterized protein</fullName>
    </submittedName>
</protein>
<evidence type="ECO:0000313" key="1">
    <source>
        <dbReference type="EMBL" id="KAF9507457.1"/>
    </source>
</evidence>
<organism evidence="1 2">
    <name type="scientific">Hydnum rufescens UP504</name>
    <dbReference type="NCBI Taxonomy" id="1448309"/>
    <lineage>
        <taxon>Eukaryota</taxon>
        <taxon>Fungi</taxon>
        <taxon>Dikarya</taxon>
        <taxon>Basidiomycota</taxon>
        <taxon>Agaricomycotina</taxon>
        <taxon>Agaricomycetes</taxon>
        <taxon>Cantharellales</taxon>
        <taxon>Hydnaceae</taxon>
        <taxon>Hydnum</taxon>
    </lineage>
</organism>
<dbReference type="PANTHER" id="PTHR35871:SF1">
    <property type="entry name" value="CXC1-LIKE CYSTEINE CLUSTER ASSOCIATED WITH KDZ TRANSPOSASES DOMAIN-CONTAINING PROTEIN"/>
    <property type="match status" value="1"/>
</dbReference>
<dbReference type="AlphaFoldDB" id="A0A9P6DMZ7"/>
<dbReference type="Gene3D" id="3.30.420.10">
    <property type="entry name" value="Ribonuclease H-like superfamily/Ribonuclease H"/>
    <property type="match status" value="1"/>
</dbReference>
<dbReference type="OrthoDB" id="10044727at2759"/>
<name>A0A9P6DMZ7_9AGAM</name>
<sequence>MACAWSQLPAKVHVGMHGAMEAHHLREWSHAYIKDPKDLPINPYGTWNVSMLVSDEDLVQDIALHLQSLGQYISTQDIKTISHKTAACWIHIMGYWWGEELKGQYADGHERDDVVTYRQSIFLPAWATLEAKTHKFDNDGSLDALAPLPTCPTVIWNHDESIFYAHDRRKLWWIHSSKTAKPYAKGEGASLMVVDYISPDNSWLREPDGSGPEHGSYFTCDGVLAQVTKAMDLLDQYYPNEDHVFVYDNAVHGPDGKVIKIFTKMVDAKFADGTPQLLYFPNNHPWHPGLFKGMEVILEERGFHNVKSLKPECKGFKCKPATTDCCCHCILFNQPDFTNVKSLLEDLCESQGYTVIFLPKFHPELNFIKMCWGYGNDVLGENALMALESVPLLSM</sequence>
<evidence type="ECO:0000313" key="2">
    <source>
        <dbReference type="Proteomes" id="UP000886523"/>
    </source>
</evidence>
<dbReference type="GO" id="GO:0003676">
    <property type="term" value="F:nucleic acid binding"/>
    <property type="evidence" value="ECO:0007669"/>
    <property type="project" value="InterPro"/>
</dbReference>
<dbReference type="Proteomes" id="UP000886523">
    <property type="component" value="Unassembled WGS sequence"/>
</dbReference>
<dbReference type="EMBL" id="MU129081">
    <property type="protein sequence ID" value="KAF9507457.1"/>
    <property type="molecule type" value="Genomic_DNA"/>
</dbReference>
<comment type="caution">
    <text evidence="1">The sequence shown here is derived from an EMBL/GenBank/DDBJ whole genome shotgun (WGS) entry which is preliminary data.</text>
</comment>
<gene>
    <name evidence="1" type="ORF">BS47DRAFT_1373898</name>
</gene>
<proteinExistence type="predicted"/>
<reference evidence="1" key="1">
    <citation type="journal article" date="2020" name="Nat. Commun.">
        <title>Large-scale genome sequencing of mycorrhizal fungi provides insights into the early evolution of symbiotic traits.</title>
        <authorList>
            <person name="Miyauchi S."/>
            <person name="Kiss E."/>
            <person name="Kuo A."/>
            <person name="Drula E."/>
            <person name="Kohler A."/>
            <person name="Sanchez-Garcia M."/>
            <person name="Morin E."/>
            <person name="Andreopoulos B."/>
            <person name="Barry K.W."/>
            <person name="Bonito G."/>
            <person name="Buee M."/>
            <person name="Carver A."/>
            <person name="Chen C."/>
            <person name="Cichocki N."/>
            <person name="Clum A."/>
            <person name="Culley D."/>
            <person name="Crous P.W."/>
            <person name="Fauchery L."/>
            <person name="Girlanda M."/>
            <person name="Hayes R.D."/>
            <person name="Keri Z."/>
            <person name="LaButti K."/>
            <person name="Lipzen A."/>
            <person name="Lombard V."/>
            <person name="Magnuson J."/>
            <person name="Maillard F."/>
            <person name="Murat C."/>
            <person name="Nolan M."/>
            <person name="Ohm R.A."/>
            <person name="Pangilinan J."/>
            <person name="Pereira M.F."/>
            <person name="Perotto S."/>
            <person name="Peter M."/>
            <person name="Pfister S."/>
            <person name="Riley R."/>
            <person name="Sitrit Y."/>
            <person name="Stielow J.B."/>
            <person name="Szollosi G."/>
            <person name="Zifcakova L."/>
            <person name="Stursova M."/>
            <person name="Spatafora J.W."/>
            <person name="Tedersoo L."/>
            <person name="Vaario L.M."/>
            <person name="Yamada A."/>
            <person name="Yan M."/>
            <person name="Wang P."/>
            <person name="Xu J."/>
            <person name="Bruns T."/>
            <person name="Baldrian P."/>
            <person name="Vilgalys R."/>
            <person name="Dunand C."/>
            <person name="Henrissat B."/>
            <person name="Grigoriev I.V."/>
            <person name="Hibbett D."/>
            <person name="Nagy L.G."/>
            <person name="Martin F.M."/>
        </authorList>
    </citation>
    <scope>NUCLEOTIDE SEQUENCE</scope>
    <source>
        <strain evidence="1">UP504</strain>
    </source>
</reference>
<dbReference type="InterPro" id="IPR036397">
    <property type="entry name" value="RNaseH_sf"/>
</dbReference>
<accession>A0A9P6DMZ7</accession>
<dbReference type="PANTHER" id="PTHR35871">
    <property type="entry name" value="EXPRESSED PROTEIN"/>
    <property type="match status" value="1"/>
</dbReference>
<keyword evidence="2" id="KW-1185">Reference proteome</keyword>